<dbReference type="AlphaFoldDB" id="A0A091HI99"/>
<feature type="compositionally biased region" description="Basic and acidic residues" evidence="1">
    <location>
        <begin position="62"/>
        <end position="75"/>
    </location>
</feature>
<dbReference type="STRING" id="9244.A0A091HI99"/>
<dbReference type="EMBL" id="KL217479">
    <property type="protein sequence ID" value="KFO95591.1"/>
    <property type="molecule type" value="Genomic_DNA"/>
</dbReference>
<evidence type="ECO:0000313" key="3">
    <source>
        <dbReference type="Proteomes" id="UP000054308"/>
    </source>
</evidence>
<sequence length="75" mass="8595">PQALKRMYKACLKYPSWKEQHEPGFKPWLYPEQSRLPPPPLSELSLQHAESLENIDESGVSEGRDERGDGSDEDN</sequence>
<keyword evidence="3" id="KW-1185">Reference proteome</keyword>
<accession>A0A091HI99</accession>
<reference evidence="2 3" key="1">
    <citation type="submission" date="2014-04" db="EMBL/GenBank/DDBJ databases">
        <title>Genome evolution of avian class.</title>
        <authorList>
            <person name="Zhang G."/>
            <person name="Li C."/>
        </authorList>
    </citation>
    <scope>NUCLEOTIDE SEQUENCE [LARGE SCALE GENOMIC DNA]</scope>
    <source>
        <strain evidence="2">BGI_N300</strain>
    </source>
</reference>
<feature type="non-terminal residue" evidence="2">
    <location>
        <position position="1"/>
    </location>
</feature>
<gene>
    <name evidence="2" type="ORF">N300_01092</name>
</gene>
<evidence type="ECO:0000313" key="2">
    <source>
        <dbReference type="EMBL" id="KFO95591.1"/>
    </source>
</evidence>
<name>A0A091HI99_CALAN</name>
<protein>
    <submittedName>
        <fullName evidence="2">PCTP-like</fullName>
    </submittedName>
</protein>
<dbReference type="Proteomes" id="UP000054308">
    <property type="component" value="Unassembled WGS sequence"/>
</dbReference>
<proteinExistence type="predicted"/>
<organism evidence="2 3">
    <name type="scientific">Calypte anna</name>
    <name type="common">Anna's hummingbird</name>
    <name type="synonym">Archilochus anna</name>
    <dbReference type="NCBI Taxonomy" id="9244"/>
    <lineage>
        <taxon>Eukaryota</taxon>
        <taxon>Metazoa</taxon>
        <taxon>Chordata</taxon>
        <taxon>Craniata</taxon>
        <taxon>Vertebrata</taxon>
        <taxon>Euteleostomi</taxon>
        <taxon>Archelosauria</taxon>
        <taxon>Archosauria</taxon>
        <taxon>Dinosauria</taxon>
        <taxon>Saurischia</taxon>
        <taxon>Theropoda</taxon>
        <taxon>Coelurosauria</taxon>
        <taxon>Aves</taxon>
        <taxon>Neognathae</taxon>
        <taxon>Neoaves</taxon>
        <taxon>Strisores</taxon>
        <taxon>Apodiformes</taxon>
        <taxon>Trochilidae</taxon>
        <taxon>Calypte</taxon>
    </lineage>
</organism>
<feature type="non-terminal residue" evidence="2">
    <location>
        <position position="75"/>
    </location>
</feature>
<feature type="region of interest" description="Disordered" evidence="1">
    <location>
        <begin position="30"/>
        <end position="75"/>
    </location>
</feature>
<evidence type="ECO:0000256" key="1">
    <source>
        <dbReference type="SAM" id="MobiDB-lite"/>
    </source>
</evidence>